<keyword evidence="6 15" id="KW-0375">Hydrogen ion transport</keyword>
<dbReference type="GO" id="GO:0046962">
    <property type="term" value="F:sodium-transporting ATPase activity, rotational mechanism"/>
    <property type="evidence" value="ECO:0007669"/>
    <property type="project" value="UniProtKB-EC"/>
</dbReference>
<dbReference type="InterPro" id="IPR055190">
    <property type="entry name" value="ATP-synt_VA_C"/>
</dbReference>
<feature type="domain" description="AAA+ ATPase" evidence="16">
    <location>
        <begin position="150"/>
        <end position="335"/>
    </location>
</feature>
<proteinExistence type="inferred from homology"/>
<evidence type="ECO:0000256" key="15">
    <source>
        <dbReference type="HAMAP-Rule" id="MF_01347"/>
    </source>
</evidence>
<dbReference type="FunFam" id="3.40.50.300:FF:000004">
    <property type="entry name" value="ATP synthase subunit beta"/>
    <property type="match status" value="1"/>
</dbReference>
<keyword evidence="18" id="KW-1185">Reference proteome</keyword>
<keyword evidence="10 15" id="KW-0472">Membrane</keyword>
<dbReference type="InterPro" id="IPR004100">
    <property type="entry name" value="ATPase_F1/V1/A1_a/bsu_N"/>
</dbReference>
<comment type="function">
    <text evidence="14">Produces ATP from ADP in the presence of a sodium ion gradient across the membrane. The beta chain is the catalytic subunit.</text>
</comment>
<evidence type="ECO:0000259" key="16">
    <source>
        <dbReference type="SMART" id="SM00382"/>
    </source>
</evidence>
<dbReference type="Proteomes" id="UP000027142">
    <property type="component" value="Chromosome"/>
</dbReference>
<keyword evidence="9 15" id="KW-0406">Ion transport</keyword>
<keyword evidence="8 15" id="KW-1278">Translocase</keyword>
<evidence type="ECO:0000313" key="18">
    <source>
        <dbReference type="Proteomes" id="UP000027142"/>
    </source>
</evidence>
<dbReference type="HOGENOM" id="CLU_022398_0_2_9"/>
<dbReference type="SUPFAM" id="SSF50615">
    <property type="entry name" value="N-terminal domain of alpha and beta subunits of F1 ATP synthase"/>
    <property type="match status" value="1"/>
</dbReference>
<evidence type="ECO:0000256" key="7">
    <source>
        <dbReference type="ARBA" id="ARBA00022840"/>
    </source>
</evidence>
<evidence type="ECO:0000256" key="8">
    <source>
        <dbReference type="ARBA" id="ARBA00022967"/>
    </source>
</evidence>
<dbReference type="InterPro" id="IPR036121">
    <property type="entry name" value="ATPase_F1/V1/A1_a/bsu_N_sf"/>
</dbReference>
<protein>
    <recommendedName>
        <fullName evidence="15">ATP synthase subunit beta</fullName>
        <ecNumber evidence="15">7.1.2.2</ecNumber>
    </recommendedName>
    <alternativeName>
        <fullName evidence="15">ATP synthase F1 sector subunit beta</fullName>
    </alternativeName>
    <alternativeName>
        <fullName evidence="15">F-ATPase subunit beta</fullName>
    </alternativeName>
</protein>
<dbReference type="PATRIC" id="fig|1246626.3.peg.3706"/>
<dbReference type="FunFam" id="1.10.1140.10:FF:000001">
    <property type="entry name" value="ATP synthase subunit beta"/>
    <property type="match status" value="1"/>
</dbReference>
<comment type="function">
    <text evidence="15">Produces ATP from ADP in the presence of a proton gradient across the membrane. The catalytic sites are hosted primarily by the beta subunits.</text>
</comment>
<dbReference type="FunFam" id="2.40.10.170:FF:000005">
    <property type="entry name" value="ATP synthase subunit beta"/>
    <property type="match status" value="1"/>
</dbReference>
<sequence length="471" mass="50932">MSTGRIIQITGPVVDVKFPSGQLPQINSALRVNQSGDTHNAVQVTVTLEVALHLGNDTVRTVAMGSTDGLMRGTEAVDTGAPISVPVGEETLGRVFNVLGEEIDLKEPVPAGTRRDPIHRDAPSFEELTTTTEILETGIKVVDLLAPYTKGGKVGLFGGAGVGKTVLIQELINNVAQEHGGISVFAGVGERTREGNDLYHEMTDAGVIKKTAMVFGQMNEPPGARMRVALSGLTMAEYFRDEQGADVLLFVDNIFRFTQAGSEVSALLGRMPSAVGYQPTLATEMGQLQERITSTKKGSVTSIQAIYVPADDYTDPAPATAFAHLDATTNLERKLTEQGIYPAVDPLASTSRALSPEVVGEEHYSVARGVQQTLQKYRELQDIIAILGMEELSEEDKLIVARARRIQFFLSQNFHVAEQFTGQPGSYVPVKETISGFKDILAGKYDDLPEDAFRLVGRIEEVVEKAKEMAQ</sequence>
<name>A0A060M6R0_9BACI</name>
<dbReference type="Pfam" id="PF00006">
    <property type="entry name" value="ATP-synt_ab"/>
    <property type="match status" value="1"/>
</dbReference>
<dbReference type="SUPFAM" id="SSF47917">
    <property type="entry name" value="C-terminal domain of alpha and beta subunits of F1 ATP synthase"/>
    <property type="match status" value="1"/>
</dbReference>
<keyword evidence="11 15" id="KW-0139">CF(1)</keyword>
<dbReference type="PANTHER" id="PTHR15184:SF71">
    <property type="entry name" value="ATP SYNTHASE SUBUNIT BETA, MITOCHONDRIAL"/>
    <property type="match status" value="1"/>
</dbReference>
<dbReference type="Gene3D" id="2.40.10.170">
    <property type="match status" value="1"/>
</dbReference>
<dbReference type="PANTHER" id="PTHR15184">
    <property type="entry name" value="ATP SYNTHASE"/>
    <property type="match status" value="1"/>
</dbReference>
<dbReference type="GO" id="GO:0005886">
    <property type="term" value="C:plasma membrane"/>
    <property type="evidence" value="ECO:0007669"/>
    <property type="project" value="UniProtKB-SubCell"/>
</dbReference>
<dbReference type="PROSITE" id="PS00152">
    <property type="entry name" value="ATPASE_ALPHA_BETA"/>
    <property type="match status" value="1"/>
</dbReference>
<dbReference type="AlphaFoldDB" id="A0A060M6R0"/>
<dbReference type="eggNOG" id="COG0055">
    <property type="taxonomic scope" value="Bacteria"/>
</dbReference>
<feature type="binding site" evidence="15">
    <location>
        <begin position="158"/>
        <end position="165"/>
    </location>
    <ligand>
        <name>ATP</name>
        <dbReference type="ChEBI" id="CHEBI:30616"/>
    </ligand>
</feature>
<evidence type="ECO:0000256" key="9">
    <source>
        <dbReference type="ARBA" id="ARBA00023065"/>
    </source>
</evidence>
<dbReference type="STRING" id="1246626.BleG1_3711"/>
<dbReference type="GO" id="GO:0005524">
    <property type="term" value="F:ATP binding"/>
    <property type="evidence" value="ECO:0007669"/>
    <property type="project" value="UniProtKB-UniRule"/>
</dbReference>
<accession>A0A060M6R0</accession>
<dbReference type="KEGG" id="ble:BleG1_3711"/>
<dbReference type="InterPro" id="IPR050053">
    <property type="entry name" value="ATPase_alpha/beta_chains"/>
</dbReference>
<dbReference type="Pfam" id="PF22919">
    <property type="entry name" value="ATP-synt_VA_C"/>
    <property type="match status" value="1"/>
</dbReference>
<dbReference type="InterPro" id="IPR027417">
    <property type="entry name" value="P-loop_NTPase"/>
</dbReference>
<evidence type="ECO:0000256" key="12">
    <source>
        <dbReference type="ARBA" id="ARBA00023310"/>
    </source>
</evidence>
<dbReference type="OrthoDB" id="9801639at2"/>
<evidence type="ECO:0000256" key="6">
    <source>
        <dbReference type="ARBA" id="ARBA00022781"/>
    </source>
</evidence>
<evidence type="ECO:0000256" key="13">
    <source>
        <dbReference type="ARBA" id="ARBA00052325"/>
    </source>
</evidence>
<dbReference type="HAMAP" id="MF_01347">
    <property type="entry name" value="ATP_synth_beta_bact"/>
    <property type="match status" value="1"/>
</dbReference>
<evidence type="ECO:0000313" key="17">
    <source>
        <dbReference type="EMBL" id="AIC96258.1"/>
    </source>
</evidence>
<evidence type="ECO:0000256" key="2">
    <source>
        <dbReference type="ARBA" id="ARBA00008936"/>
    </source>
</evidence>
<keyword evidence="5 15" id="KW-0547">Nucleotide-binding</keyword>
<dbReference type="SMART" id="SM00382">
    <property type="entry name" value="AAA"/>
    <property type="match status" value="1"/>
</dbReference>
<evidence type="ECO:0000256" key="3">
    <source>
        <dbReference type="ARBA" id="ARBA00022448"/>
    </source>
</evidence>
<evidence type="ECO:0000256" key="5">
    <source>
        <dbReference type="ARBA" id="ARBA00022741"/>
    </source>
</evidence>
<dbReference type="Gene3D" id="3.40.50.300">
    <property type="entry name" value="P-loop containing nucleotide triphosphate hydrolases"/>
    <property type="match status" value="1"/>
</dbReference>
<evidence type="ECO:0000256" key="4">
    <source>
        <dbReference type="ARBA" id="ARBA00022475"/>
    </source>
</evidence>
<keyword evidence="4 15" id="KW-1003">Cell membrane</keyword>
<reference evidence="17 18" key="1">
    <citation type="journal article" date="2014" name="Gene">
        <title>A comparative genomic analysis of the alkalitolerant soil bacterium Bacillus lehensis G1.</title>
        <authorList>
            <person name="Noor Y.M."/>
            <person name="Samsulrizal N.H."/>
            <person name="Jema'on N.A."/>
            <person name="Low K.O."/>
            <person name="Ramli A.N."/>
            <person name="Alias N.I."/>
            <person name="Damis S.I."/>
            <person name="Fuzi S.F."/>
            <person name="Isa M.N."/>
            <person name="Murad A.M."/>
            <person name="Raih M.F."/>
            <person name="Bakar F.D."/>
            <person name="Najimudin N."/>
            <person name="Mahadi N.M."/>
            <person name="Illias R.M."/>
        </authorList>
    </citation>
    <scope>NUCLEOTIDE SEQUENCE [LARGE SCALE GENOMIC DNA]</scope>
    <source>
        <strain evidence="17 18">G1</strain>
    </source>
</reference>
<dbReference type="GO" id="GO:0046933">
    <property type="term" value="F:proton-transporting ATP synthase activity, rotational mechanism"/>
    <property type="evidence" value="ECO:0007669"/>
    <property type="project" value="UniProtKB-UniRule"/>
</dbReference>
<dbReference type="CDD" id="cd01133">
    <property type="entry name" value="F1-ATPase_beta_CD"/>
    <property type="match status" value="1"/>
</dbReference>
<keyword evidence="3 15" id="KW-0813">Transport</keyword>
<dbReference type="Gene3D" id="1.10.1140.10">
    <property type="entry name" value="Bovine Mitochondrial F1-atpase, Atp Synthase Beta Chain, Chain D, domain 3"/>
    <property type="match status" value="1"/>
</dbReference>
<evidence type="ECO:0000256" key="11">
    <source>
        <dbReference type="ARBA" id="ARBA00023196"/>
    </source>
</evidence>
<dbReference type="InterPro" id="IPR005722">
    <property type="entry name" value="ATP_synth_F1_bsu"/>
</dbReference>
<keyword evidence="12 15" id="KW-0066">ATP synthesis</keyword>
<dbReference type="InterPro" id="IPR020003">
    <property type="entry name" value="ATPase_a/bsu_AS"/>
</dbReference>
<dbReference type="CDD" id="cd18115">
    <property type="entry name" value="ATP-synt_F1_beta_N"/>
    <property type="match status" value="1"/>
</dbReference>
<evidence type="ECO:0000256" key="10">
    <source>
        <dbReference type="ARBA" id="ARBA00023136"/>
    </source>
</evidence>
<comment type="catalytic activity">
    <reaction evidence="13">
        <text>4 Na(+)(in) + ATP + H2O = 4 Na(+)(out) + ADP + phosphate + H(+)</text>
        <dbReference type="Rhea" id="RHEA:58156"/>
        <dbReference type="ChEBI" id="CHEBI:15377"/>
        <dbReference type="ChEBI" id="CHEBI:15378"/>
        <dbReference type="ChEBI" id="CHEBI:29101"/>
        <dbReference type="ChEBI" id="CHEBI:30616"/>
        <dbReference type="ChEBI" id="CHEBI:43474"/>
        <dbReference type="ChEBI" id="CHEBI:456216"/>
        <dbReference type="EC" id="7.2.2.1"/>
    </reaction>
</comment>
<comment type="similarity">
    <text evidence="2 15">Belongs to the ATPase alpha/beta chains family.</text>
</comment>
<dbReference type="Pfam" id="PF02874">
    <property type="entry name" value="ATP-synt_ab_N"/>
    <property type="match status" value="1"/>
</dbReference>
<dbReference type="InterPro" id="IPR024034">
    <property type="entry name" value="ATPase_F1/V1_b/a_C"/>
</dbReference>
<dbReference type="GO" id="GO:0045259">
    <property type="term" value="C:proton-transporting ATP synthase complex"/>
    <property type="evidence" value="ECO:0007669"/>
    <property type="project" value="UniProtKB-KW"/>
</dbReference>
<keyword evidence="7 15" id="KW-0067">ATP-binding</keyword>
<dbReference type="CDD" id="cd18110">
    <property type="entry name" value="ATP-synt_F1_beta_C"/>
    <property type="match status" value="1"/>
</dbReference>
<evidence type="ECO:0000256" key="1">
    <source>
        <dbReference type="ARBA" id="ARBA00004202"/>
    </source>
</evidence>
<evidence type="ECO:0000256" key="14">
    <source>
        <dbReference type="ARBA" id="ARBA00059242"/>
    </source>
</evidence>
<comment type="subcellular location">
    <subcellularLocation>
        <location evidence="1 15">Cell membrane</location>
        <topology evidence="1 15">Peripheral membrane protein</topology>
    </subcellularLocation>
</comment>
<dbReference type="RefSeq" id="WP_038484051.1">
    <property type="nucleotide sequence ID" value="NZ_CP003923.1"/>
</dbReference>
<dbReference type="InterPro" id="IPR003593">
    <property type="entry name" value="AAA+_ATPase"/>
</dbReference>
<comment type="catalytic activity">
    <reaction evidence="15">
        <text>ATP + H2O + 4 H(+)(in) = ADP + phosphate + 5 H(+)(out)</text>
        <dbReference type="Rhea" id="RHEA:57720"/>
        <dbReference type="ChEBI" id="CHEBI:15377"/>
        <dbReference type="ChEBI" id="CHEBI:15378"/>
        <dbReference type="ChEBI" id="CHEBI:30616"/>
        <dbReference type="ChEBI" id="CHEBI:43474"/>
        <dbReference type="ChEBI" id="CHEBI:456216"/>
        <dbReference type="EC" id="7.1.2.2"/>
    </reaction>
</comment>
<organism evidence="17 18">
    <name type="scientific">Shouchella lehensis G1</name>
    <dbReference type="NCBI Taxonomy" id="1246626"/>
    <lineage>
        <taxon>Bacteria</taxon>
        <taxon>Bacillati</taxon>
        <taxon>Bacillota</taxon>
        <taxon>Bacilli</taxon>
        <taxon>Bacillales</taxon>
        <taxon>Bacillaceae</taxon>
        <taxon>Shouchella</taxon>
    </lineage>
</organism>
<dbReference type="NCBIfam" id="TIGR01039">
    <property type="entry name" value="atpD"/>
    <property type="match status" value="1"/>
</dbReference>
<dbReference type="SUPFAM" id="SSF52540">
    <property type="entry name" value="P-loop containing nucleoside triphosphate hydrolases"/>
    <property type="match status" value="1"/>
</dbReference>
<dbReference type="EC" id="7.1.2.2" evidence="15"/>
<dbReference type="EMBL" id="CP003923">
    <property type="protein sequence ID" value="AIC96258.1"/>
    <property type="molecule type" value="Genomic_DNA"/>
</dbReference>
<gene>
    <name evidence="15" type="primary">atpD</name>
    <name evidence="17" type="ORF">BleG1_3711</name>
</gene>
<dbReference type="InterPro" id="IPR000194">
    <property type="entry name" value="ATPase_F1/V1/A1_a/bsu_nucl-bd"/>
</dbReference>